<feature type="domain" description="ABC transmembrane type-1" evidence="8">
    <location>
        <begin position="95"/>
        <end position="304"/>
    </location>
</feature>
<keyword evidence="2 7" id="KW-0813">Transport</keyword>
<dbReference type="PROSITE" id="PS50928">
    <property type="entry name" value="ABC_TM1"/>
    <property type="match status" value="1"/>
</dbReference>
<name>A0AA90TPD4_9BACI</name>
<evidence type="ECO:0000256" key="4">
    <source>
        <dbReference type="ARBA" id="ARBA00022692"/>
    </source>
</evidence>
<dbReference type="EMBL" id="JAVGVR010000001">
    <property type="protein sequence ID" value="MDQ6596686.1"/>
    <property type="molecule type" value="Genomic_DNA"/>
</dbReference>
<dbReference type="SUPFAM" id="SSF161098">
    <property type="entry name" value="MetI-like"/>
    <property type="match status" value="1"/>
</dbReference>
<proteinExistence type="inferred from homology"/>
<keyword evidence="4 7" id="KW-0812">Transmembrane</keyword>
<feature type="transmembrane region" description="Helical" evidence="7">
    <location>
        <begin position="99"/>
        <end position="122"/>
    </location>
</feature>
<dbReference type="Pfam" id="PF00528">
    <property type="entry name" value="BPD_transp_1"/>
    <property type="match status" value="1"/>
</dbReference>
<dbReference type="InterPro" id="IPR000515">
    <property type="entry name" value="MetI-like"/>
</dbReference>
<evidence type="ECO:0000256" key="5">
    <source>
        <dbReference type="ARBA" id="ARBA00022989"/>
    </source>
</evidence>
<dbReference type="CDD" id="cd06261">
    <property type="entry name" value="TM_PBP2"/>
    <property type="match status" value="1"/>
</dbReference>
<feature type="transmembrane region" description="Helical" evidence="7">
    <location>
        <begin position="134"/>
        <end position="155"/>
    </location>
</feature>
<protein>
    <submittedName>
        <fullName evidence="9">ABC transporter permease</fullName>
    </submittedName>
</protein>
<comment type="subcellular location">
    <subcellularLocation>
        <location evidence="1 7">Cell membrane</location>
        <topology evidence="1 7">Multi-pass membrane protein</topology>
    </subcellularLocation>
</comment>
<dbReference type="RefSeq" id="WP_308913125.1">
    <property type="nucleotide sequence ID" value="NZ_JAVGVR010000001.1"/>
</dbReference>
<reference evidence="9" key="1">
    <citation type="submission" date="2023-08" db="EMBL/GenBank/DDBJ databases">
        <title>Nitrogen cycling bacteria in agricultural field soils.</title>
        <authorList>
            <person name="Jang J."/>
        </authorList>
    </citation>
    <scope>NUCLEOTIDE SEQUENCE</scope>
    <source>
        <strain evidence="9">PS3-36</strain>
    </source>
</reference>
<evidence type="ECO:0000259" key="8">
    <source>
        <dbReference type="PROSITE" id="PS50928"/>
    </source>
</evidence>
<gene>
    <name evidence="9" type="ORF">RCG21_10040</name>
</gene>
<evidence type="ECO:0000313" key="9">
    <source>
        <dbReference type="EMBL" id="MDQ6596686.1"/>
    </source>
</evidence>
<keyword evidence="5 7" id="KW-1133">Transmembrane helix</keyword>
<sequence length="314" mass="34712">MIAFIIRRLLQTVIVLFMVTLIVFSILQVLPGDPARTLLGPEASPEQVEQIREDLGLNRPLPVQYITWVEHAVQGDLGKSIAIKEDVTKIIGEHLPKTIYISILSMVLAILIGVPAGIIAAIRRGGKIDSLISVVSNFGMAVPAFWLAVLCIYFFSLKLGWFPVQGYTSPFEDFWLSIKQVIMPVICLAFAALASFARQTRSAMLEVIMQDFTRTARSKGLKENAIIIRHTLKNAIIPVITLIGLQVRNVVGSTIFVEQVFNIPGMGRLVVQSVFNQDFVVVQGCVLVIAIIVALTNLLIDISYGYADPRIRIK</sequence>
<organism evidence="9 10">
    <name type="scientific">Bacillus salipaludis</name>
    <dbReference type="NCBI Taxonomy" id="2547811"/>
    <lineage>
        <taxon>Bacteria</taxon>
        <taxon>Bacillati</taxon>
        <taxon>Bacillota</taxon>
        <taxon>Bacilli</taxon>
        <taxon>Bacillales</taxon>
        <taxon>Bacillaceae</taxon>
        <taxon>Bacillus</taxon>
    </lineage>
</organism>
<evidence type="ECO:0000313" key="10">
    <source>
        <dbReference type="Proteomes" id="UP001178888"/>
    </source>
</evidence>
<accession>A0AA90TPD4</accession>
<dbReference type="InterPro" id="IPR035906">
    <property type="entry name" value="MetI-like_sf"/>
</dbReference>
<evidence type="ECO:0000256" key="6">
    <source>
        <dbReference type="ARBA" id="ARBA00023136"/>
    </source>
</evidence>
<dbReference type="Proteomes" id="UP001178888">
    <property type="component" value="Unassembled WGS sequence"/>
</dbReference>
<dbReference type="GO" id="GO:0071916">
    <property type="term" value="F:dipeptide transmembrane transporter activity"/>
    <property type="evidence" value="ECO:0007669"/>
    <property type="project" value="TreeGrafter"/>
</dbReference>
<feature type="transmembrane region" description="Helical" evidence="7">
    <location>
        <begin position="281"/>
        <end position="307"/>
    </location>
</feature>
<comment type="caution">
    <text evidence="9">The sequence shown here is derived from an EMBL/GenBank/DDBJ whole genome shotgun (WGS) entry which is preliminary data.</text>
</comment>
<evidence type="ECO:0000256" key="2">
    <source>
        <dbReference type="ARBA" id="ARBA00022448"/>
    </source>
</evidence>
<dbReference type="PANTHER" id="PTHR43163:SF6">
    <property type="entry name" value="DIPEPTIDE TRANSPORT SYSTEM PERMEASE PROTEIN DPPB-RELATED"/>
    <property type="match status" value="1"/>
</dbReference>
<dbReference type="Pfam" id="PF19300">
    <property type="entry name" value="BPD_transp_1_N"/>
    <property type="match status" value="1"/>
</dbReference>
<dbReference type="InterPro" id="IPR045621">
    <property type="entry name" value="BPD_transp_1_N"/>
</dbReference>
<evidence type="ECO:0000256" key="1">
    <source>
        <dbReference type="ARBA" id="ARBA00004651"/>
    </source>
</evidence>
<evidence type="ECO:0000256" key="7">
    <source>
        <dbReference type="RuleBase" id="RU363032"/>
    </source>
</evidence>
<feature type="transmembrane region" description="Helical" evidence="7">
    <location>
        <begin position="235"/>
        <end position="261"/>
    </location>
</feature>
<dbReference type="Gene3D" id="1.10.3720.10">
    <property type="entry name" value="MetI-like"/>
    <property type="match status" value="1"/>
</dbReference>
<feature type="transmembrane region" description="Helical" evidence="7">
    <location>
        <begin position="12"/>
        <end position="30"/>
    </location>
</feature>
<comment type="similarity">
    <text evidence="7">Belongs to the binding-protein-dependent transport system permease family.</text>
</comment>
<keyword evidence="6 7" id="KW-0472">Membrane</keyword>
<dbReference type="GO" id="GO:0005886">
    <property type="term" value="C:plasma membrane"/>
    <property type="evidence" value="ECO:0007669"/>
    <property type="project" value="UniProtKB-SubCell"/>
</dbReference>
<dbReference type="AlphaFoldDB" id="A0AA90TPD4"/>
<evidence type="ECO:0000256" key="3">
    <source>
        <dbReference type="ARBA" id="ARBA00022475"/>
    </source>
</evidence>
<keyword evidence="3" id="KW-1003">Cell membrane</keyword>
<keyword evidence="10" id="KW-1185">Reference proteome</keyword>
<feature type="transmembrane region" description="Helical" evidence="7">
    <location>
        <begin position="175"/>
        <end position="196"/>
    </location>
</feature>
<dbReference type="PANTHER" id="PTHR43163">
    <property type="entry name" value="DIPEPTIDE TRANSPORT SYSTEM PERMEASE PROTEIN DPPB-RELATED"/>
    <property type="match status" value="1"/>
</dbReference>